<gene>
    <name evidence="3" type="ORF">CXQ87_002677</name>
</gene>
<reference evidence="3 4" key="1">
    <citation type="submission" date="2017-12" db="EMBL/GenBank/DDBJ databases">
        <title>Genome Sequence of the Amphotericin B-resistant Candida duobushaemulonii strain, B09383.</title>
        <authorList>
            <person name="Chow N.A."/>
            <person name="Gade L."/>
            <person name="Batra D."/>
            <person name="Rowe L.A."/>
            <person name="Loparev V.N."/>
            <person name="Litvintseva A.P."/>
        </authorList>
    </citation>
    <scope>NUCLEOTIDE SEQUENCE [LARGE SCALE GENOMIC DNA]</scope>
    <source>
        <strain evidence="3 4">B09383</strain>
    </source>
</reference>
<evidence type="ECO:0000259" key="2">
    <source>
        <dbReference type="PROSITE" id="PS50010"/>
    </source>
</evidence>
<sequence>MDIYRRYASGEHDEQFFSKNNHNEFIKLRPLSGHFDNLGPNAASKPVSYWQELFPQAAFFAGCDEVLFGYVITVVYKNEMTSKISAISITKFGCNIYENLMLDVRSRFWPACENLDPEHRDSNVRKALAIANLKNYNQLFYNTESLHSRWDETTAGALASSMDVLTGRVPVQLGEKLLSLGLLQDHWISSTLMDVVYDSKTPLNGEVTIEENNKLVFALGKQMDQLFDPLLEYSPQAMDYHYDPPRNPQPPLLQNNTQIEKVLNELYDVQANYAMDLIAILQDLVNPLRAKVLSSDSSTGIQKVNLIFPPTIDEVCRINCILHDSLSRARAFGYVEIFQVFENILPYFYKAFVRHEANLRNFHNRLAKFLEVESRLMESTEVNKRKFSARSIEAIVSGCILELPRIKLILKRLYDDINLEKSKLQNFENTEDHEKAVIDKAFNACVEIIDSFGYKEDQGEKPVSHRVFTPSGKLLTEIATEWPVELQYGWINRKVIGVHELKEVISTPAHSQILIIFSDSVLFLDAFESENKSSISVPSILMNSLINQKPLPKLSQFPSLKVKFWCSIADVLVKGYSRGEETFLSFMAFGESGFRDRNGHQLNPMQNFQVMDSTEETLMASLQKAKVLHKVTSFHLFSDREENVLRFYSAHERQSYKSELSTSPIVMLLNLNHDEIDRIFQDHSHVFIVLNASFINHHTVHISGHDRSKKYKIEEIVGIGELRASLREILAKSLDVFYHSTFFSEVVTKGNDRSLEYFVERFSKQGVEKELPKVMETKQVEMPPKPVIAKREPGIEKEVESKTEEAKSYSVDTMSEAEPSCGPRSLFKGFFSKFKKSKRVKKSPKVRLTPEQRQEESAKKIPNTENPRGKKQVYDSIYKPTPTLRESSISSTPRHETEQAQRNISVNTGSSSHYTNTSLDVQPNFQFPLDTVDENVEGEVAGTVKYAEHHQPFDSNTNDESRKSSLQSSKKSSKSVPRGDDKEDTIQPQVLPKANTAPEPPQHRVQNEKKLFNDGEIPMPPKKRIFSSQDIANALEHINAAGISPHTYAKYKKYEELPTSNFYSDGEANWTRVNREDSSNLQREVRAMKEEANMDTLDVIDVGNNGSPLRMVPQKIHYDSSEGTISSNDGINVDLSQETVRATEAEQPLAPYKAFSQLPSEQSTESLNSAQYMSDFGKKLDEGFHLDNLSDQKSLPFTVDTLVVNEDEATDIAAESKDLADSQEAADEDRCSITISSEEYFSPDEYVSALRDEYFGIESNDMANTVTSSSSEKTLMNVAREVEKDEEDKGFQIKFDSVAYLSDILNGTVKI</sequence>
<dbReference type="InterPro" id="IPR021895">
    <property type="entry name" value="Bud3_N"/>
</dbReference>
<evidence type="ECO:0000256" key="1">
    <source>
        <dbReference type="SAM" id="MobiDB-lite"/>
    </source>
</evidence>
<name>A0A2V1AAD9_9ASCO</name>
<comment type="caution">
    <text evidence="3">The sequence shown here is derived from an EMBL/GenBank/DDBJ whole genome shotgun (WGS) entry which is preliminary data.</text>
</comment>
<keyword evidence="4" id="KW-1185">Reference proteome</keyword>
<dbReference type="VEuPathDB" id="FungiDB:CXQ87_002677"/>
<dbReference type="GeneID" id="37002677"/>
<dbReference type="InterPro" id="IPR035899">
    <property type="entry name" value="DBL_dom_sf"/>
</dbReference>
<accession>A0A2V1AAD9</accession>
<dbReference type="Pfam" id="PF12015">
    <property type="entry name" value="Bud3_N"/>
    <property type="match status" value="1"/>
</dbReference>
<organism evidence="3 4">
    <name type="scientific">Candidozyma duobushaemuli</name>
    <dbReference type="NCBI Taxonomy" id="1231522"/>
    <lineage>
        <taxon>Eukaryota</taxon>
        <taxon>Fungi</taxon>
        <taxon>Dikarya</taxon>
        <taxon>Ascomycota</taxon>
        <taxon>Saccharomycotina</taxon>
        <taxon>Pichiomycetes</taxon>
        <taxon>Metschnikowiaceae</taxon>
        <taxon>Candidozyma</taxon>
    </lineage>
</organism>
<dbReference type="Proteomes" id="UP000244406">
    <property type="component" value="Unassembled WGS sequence"/>
</dbReference>
<feature type="region of interest" description="Disordered" evidence="1">
    <location>
        <begin position="792"/>
        <end position="820"/>
    </location>
</feature>
<dbReference type="GO" id="GO:0005085">
    <property type="term" value="F:guanyl-nucleotide exchange factor activity"/>
    <property type="evidence" value="ECO:0007669"/>
    <property type="project" value="InterPro"/>
</dbReference>
<feature type="region of interest" description="Disordered" evidence="1">
    <location>
        <begin position="841"/>
        <end position="921"/>
    </location>
</feature>
<dbReference type="InterPro" id="IPR057454">
    <property type="entry name" value="Bud3_C"/>
</dbReference>
<dbReference type="SMART" id="SM00325">
    <property type="entry name" value="RhoGEF"/>
    <property type="match status" value="1"/>
</dbReference>
<dbReference type="RefSeq" id="XP_025335476.1">
    <property type="nucleotide sequence ID" value="XM_025481176.1"/>
</dbReference>
<feature type="compositionally biased region" description="Basic and acidic residues" evidence="1">
    <location>
        <begin position="1001"/>
        <end position="1013"/>
    </location>
</feature>
<proteinExistence type="predicted"/>
<feature type="domain" description="DH" evidence="2">
    <location>
        <begin position="258"/>
        <end position="455"/>
    </location>
</feature>
<dbReference type="Pfam" id="PF25351">
    <property type="entry name" value="PH_BUD3_C"/>
    <property type="match status" value="1"/>
</dbReference>
<dbReference type="Gene3D" id="1.20.900.10">
    <property type="entry name" value="Dbl homology (DH) domain"/>
    <property type="match status" value="1"/>
</dbReference>
<feature type="compositionally biased region" description="Polar residues" evidence="1">
    <location>
        <begin position="900"/>
        <end position="921"/>
    </location>
</feature>
<dbReference type="EMBL" id="PKFP01000001">
    <property type="protein sequence ID" value="PVH14536.1"/>
    <property type="molecule type" value="Genomic_DNA"/>
</dbReference>
<feature type="compositionally biased region" description="Basic and acidic residues" evidence="1">
    <location>
        <begin position="792"/>
        <end position="807"/>
    </location>
</feature>
<dbReference type="PROSITE" id="PS50010">
    <property type="entry name" value="DH_2"/>
    <property type="match status" value="1"/>
</dbReference>
<evidence type="ECO:0000313" key="3">
    <source>
        <dbReference type="EMBL" id="PVH14536.1"/>
    </source>
</evidence>
<feature type="region of interest" description="Disordered" evidence="1">
    <location>
        <begin position="949"/>
        <end position="1020"/>
    </location>
</feature>
<dbReference type="SUPFAM" id="SSF48065">
    <property type="entry name" value="DBL homology domain (DH-domain)"/>
    <property type="match status" value="1"/>
</dbReference>
<protein>
    <recommendedName>
        <fullName evidence="2">DH domain-containing protein</fullName>
    </recommendedName>
</protein>
<feature type="compositionally biased region" description="Basic and acidic residues" evidence="1">
    <location>
        <begin position="848"/>
        <end position="859"/>
    </location>
</feature>
<evidence type="ECO:0000313" key="4">
    <source>
        <dbReference type="Proteomes" id="UP000244406"/>
    </source>
</evidence>
<dbReference type="InterPro" id="IPR000219">
    <property type="entry name" value="DH_dom"/>
</dbReference>